<feature type="compositionally biased region" description="Polar residues" evidence="1">
    <location>
        <begin position="210"/>
        <end position="221"/>
    </location>
</feature>
<dbReference type="PANTHER" id="PTHR35140">
    <property type="entry name" value="MITOTIC CHECK POINT PROTEIN BFA1"/>
    <property type="match status" value="1"/>
</dbReference>
<dbReference type="GeneID" id="98141369"/>
<protein>
    <recommendedName>
        <fullName evidence="4">Cytokinesis regulator</fullName>
    </recommendedName>
</protein>
<dbReference type="PANTHER" id="PTHR35140:SF1">
    <property type="entry name" value="MITOTIC CHECK POINT PROTEIN BFA1"/>
    <property type="match status" value="1"/>
</dbReference>
<evidence type="ECO:0000313" key="3">
    <source>
        <dbReference type="Proteomes" id="UP001610432"/>
    </source>
</evidence>
<dbReference type="InterPro" id="IPR034586">
    <property type="entry name" value="Bfa1/Byr4"/>
</dbReference>
<evidence type="ECO:0000313" key="2">
    <source>
        <dbReference type="EMBL" id="KAL2863453.1"/>
    </source>
</evidence>
<feature type="region of interest" description="Disordered" evidence="1">
    <location>
        <begin position="488"/>
        <end position="765"/>
    </location>
</feature>
<evidence type="ECO:0008006" key="4">
    <source>
        <dbReference type="Google" id="ProtNLM"/>
    </source>
</evidence>
<dbReference type="Proteomes" id="UP001610432">
    <property type="component" value="Unassembled WGS sequence"/>
</dbReference>
<feature type="region of interest" description="Disordered" evidence="1">
    <location>
        <begin position="210"/>
        <end position="241"/>
    </location>
</feature>
<feature type="compositionally biased region" description="Polar residues" evidence="1">
    <location>
        <begin position="738"/>
        <end position="757"/>
    </location>
</feature>
<feature type="region of interest" description="Disordered" evidence="1">
    <location>
        <begin position="883"/>
        <end position="918"/>
    </location>
</feature>
<feature type="region of interest" description="Disordered" evidence="1">
    <location>
        <begin position="47"/>
        <end position="74"/>
    </location>
</feature>
<feature type="region of interest" description="Disordered" evidence="1">
    <location>
        <begin position="279"/>
        <end position="312"/>
    </location>
</feature>
<keyword evidence="3" id="KW-1185">Reference proteome</keyword>
<feature type="region of interest" description="Disordered" evidence="1">
    <location>
        <begin position="330"/>
        <end position="355"/>
    </location>
</feature>
<feature type="compositionally biased region" description="Low complexity" evidence="1">
    <location>
        <begin position="449"/>
        <end position="476"/>
    </location>
</feature>
<sequence>MAQLTLETRQDSEQLIECWDDDDDLQCYEDIQLRAVSCATSVTNSSVRRSGHRDSISSRRSARSDLDSNAGGDEDWQIQLLDDDELADEEAISSVKTRGIPLPANVPRSALIGGTIKRLGRRKTKREFIDDWSEDLELPGLGVALELKRSHDTSYPEALLQISSASGSPAKPGSPSFSDDIISRETSYTISDNFPDNIDADDTLDIPTIKATTQRPSQTPSILRDATPKKEPTSTESFEDDFELPTDDFLRLRHLSNPSPTPDDLDIEWSEGSIGVRVGGTARDHRSNPSSSISVVSPSASSYLTGESDDEGLDGLVIPDGPLDLSARLNKPKNPTISNVRHRVSSENGNEQPRVDDFFSGLEISSGEAFNRKRPSVNPNIKCKAEPHESPVRRSATTLTFTNIAASPKTRIPRLSGHDRPLSTHLETVSESGAPLSKFCTSPRRPGHVSRSSVSSLPISGSTILSSIPSTPSRRLVGTRISKDFLSERTAGSQSLKSKRSMPSMRNAQQVTPSTSFPSPPRASGPSWSTTRPWTPIDRTGLEGKVSTRKSQTPFLPAGASEKQSHHASVKRYSRRTSSDGTSDLLSPQATVIRLPRSSRHDNSGSNPNDTTVDALNTTPKRTLTRPTRRRNYGDGTELVSFDDLPTSTAAESKFVKQPSGRGAPRSLRNKLSLSHPPPSKPEGPSQGMSRANPPFPQQSSVPRFARDTNASRNAREQRIASMTSMQKLRENTPLAPLSSNWKTQNISRVPSTTGSLGNKKGKSRSISVIRPQLIKPIGAGVQEAKSVNGMHYNPSSFRWEGNENLVQGFDPVIPKSPKSSPALITNVGAMQNVQVVGGMVFDPQRMRWLKLAASQPGVDGFVAVEDEDDVFSNLADLEEHNASGRRGLGTLEDPGPTTSGDDRSGEDSSDEWPITEEFDVGPEFIRRQHAEEEKWRRKVDKWMKHDHAGFGSNWRWAIRDLVRLNSTLGAQGLNDT</sequence>
<feature type="compositionally biased region" description="Polar residues" evidence="1">
    <location>
        <begin position="604"/>
        <end position="615"/>
    </location>
</feature>
<feature type="compositionally biased region" description="Polar residues" evidence="1">
    <location>
        <begin position="504"/>
        <end position="517"/>
    </location>
</feature>
<proteinExistence type="predicted"/>
<name>A0ABR4LFX4_9EURO</name>
<feature type="compositionally biased region" description="Basic residues" evidence="1">
    <location>
        <begin position="566"/>
        <end position="575"/>
    </location>
</feature>
<dbReference type="EMBL" id="JBFXLQ010000051">
    <property type="protein sequence ID" value="KAL2863453.1"/>
    <property type="molecule type" value="Genomic_DNA"/>
</dbReference>
<feature type="region of interest" description="Disordered" evidence="1">
    <location>
        <begin position="371"/>
        <end position="394"/>
    </location>
</feature>
<feature type="compositionally biased region" description="Acidic residues" evidence="1">
    <location>
        <begin position="908"/>
        <end position="918"/>
    </location>
</feature>
<feature type="compositionally biased region" description="Low complexity" evidence="1">
    <location>
        <begin position="288"/>
        <end position="302"/>
    </location>
</feature>
<feature type="compositionally biased region" description="Polar residues" evidence="1">
    <location>
        <begin position="579"/>
        <end position="590"/>
    </location>
</feature>
<gene>
    <name evidence="2" type="ORF">BJX67DRAFT_256508</name>
</gene>
<dbReference type="RefSeq" id="XP_070882432.1">
    <property type="nucleotide sequence ID" value="XM_071026297.1"/>
</dbReference>
<organism evidence="2 3">
    <name type="scientific">Aspergillus lucknowensis</name>
    <dbReference type="NCBI Taxonomy" id="176173"/>
    <lineage>
        <taxon>Eukaryota</taxon>
        <taxon>Fungi</taxon>
        <taxon>Dikarya</taxon>
        <taxon>Ascomycota</taxon>
        <taxon>Pezizomycotina</taxon>
        <taxon>Eurotiomycetes</taxon>
        <taxon>Eurotiomycetidae</taxon>
        <taxon>Eurotiales</taxon>
        <taxon>Aspergillaceae</taxon>
        <taxon>Aspergillus</taxon>
        <taxon>Aspergillus subgen. Nidulantes</taxon>
    </lineage>
</organism>
<reference evidence="2 3" key="1">
    <citation type="submission" date="2024-07" db="EMBL/GenBank/DDBJ databases">
        <title>Section-level genome sequencing and comparative genomics of Aspergillus sections Usti and Cavernicolus.</title>
        <authorList>
            <consortium name="Lawrence Berkeley National Laboratory"/>
            <person name="Nybo J.L."/>
            <person name="Vesth T.C."/>
            <person name="Theobald S."/>
            <person name="Frisvad J.C."/>
            <person name="Larsen T.O."/>
            <person name="Kjaerboelling I."/>
            <person name="Rothschild-Mancinelli K."/>
            <person name="Lyhne E.K."/>
            <person name="Kogle M.E."/>
            <person name="Barry K."/>
            <person name="Clum A."/>
            <person name="Na H."/>
            <person name="Ledsgaard L."/>
            <person name="Lin J."/>
            <person name="Lipzen A."/>
            <person name="Kuo A."/>
            <person name="Riley R."/>
            <person name="Mondo S."/>
            <person name="Labutti K."/>
            <person name="Haridas S."/>
            <person name="Pangalinan J."/>
            <person name="Salamov A.A."/>
            <person name="Simmons B.A."/>
            <person name="Magnuson J.K."/>
            <person name="Chen J."/>
            <person name="Drula E."/>
            <person name="Henrissat B."/>
            <person name="Wiebenga A."/>
            <person name="Lubbers R.J."/>
            <person name="Gomes A.C."/>
            <person name="Macurrencykelacurrency M.R."/>
            <person name="Stajich J."/>
            <person name="Grigoriev I.V."/>
            <person name="Mortensen U.H."/>
            <person name="De Vries R.P."/>
            <person name="Baker S.E."/>
            <person name="Andersen M.R."/>
        </authorList>
    </citation>
    <scope>NUCLEOTIDE SEQUENCE [LARGE SCALE GENOMIC DNA]</scope>
    <source>
        <strain evidence="2 3">CBS 449.75</strain>
    </source>
</reference>
<feature type="region of interest" description="Disordered" evidence="1">
    <location>
        <begin position="427"/>
        <end position="476"/>
    </location>
</feature>
<evidence type="ECO:0000256" key="1">
    <source>
        <dbReference type="SAM" id="MobiDB-lite"/>
    </source>
</evidence>
<comment type="caution">
    <text evidence="2">The sequence shown here is derived from an EMBL/GenBank/DDBJ whole genome shotgun (WGS) entry which is preliminary data.</text>
</comment>
<feature type="compositionally biased region" description="Basic and acidic residues" evidence="1">
    <location>
        <begin position="52"/>
        <end position="66"/>
    </location>
</feature>
<accession>A0ABR4LFX4</accession>
<feature type="compositionally biased region" description="Basic and acidic residues" evidence="1">
    <location>
        <begin position="383"/>
        <end position="392"/>
    </location>
</feature>